<feature type="domain" description="Glycosyl hydrolase family 92" evidence="4">
    <location>
        <begin position="298"/>
        <end position="751"/>
    </location>
</feature>
<keyword evidence="2" id="KW-1133">Transmembrane helix</keyword>
<keyword evidence="3" id="KW-0732">Signal</keyword>
<evidence type="ECO:0000259" key="4">
    <source>
        <dbReference type="Pfam" id="PF07971"/>
    </source>
</evidence>
<keyword evidence="2" id="KW-0472">Membrane</keyword>
<protein>
    <submittedName>
        <fullName evidence="6">GH92 family glycosyl hydrolase</fullName>
        <ecNumber evidence="6">3.2.1.-</ecNumber>
    </submittedName>
</protein>
<feature type="chain" id="PRO_5047506364" evidence="3">
    <location>
        <begin position="28"/>
        <end position="1040"/>
    </location>
</feature>
<dbReference type="Gene3D" id="1.20.1050.60">
    <property type="entry name" value="alpha-1,2-mannosidase"/>
    <property type="match status" value="1"/>
</dbReference>
<dbReference type="InterPro" id="IPR005887">
    <property type="entry name" value="GH92_a_mannosidase_put"/>
</dbReference>
<name>A0ABX6YJ61_9MICO</name>
<evidence type="ECO:0000256" key="3">
    <source>
        <dbReference type="SAM" id="SignalP"/>
    </source>
</evidence>
<dbReference type="SUPFAM" id="SSF48208">
    <property type="entry name" value="Six-hairpin glycosidases"/>
    <property type="match status" value="1"/>
</dbReference>
<dbReference type="PANTHER" id="PTHR12143:SF39">
    <property type="entry name" value="SECRETED PROTEIN"/>
    <property type="match status" value="1"/>
</dbReference>
<feature type="compositionally biased region" description="Pro residues" evidence="1">
    <location>
        <begin position="963"/>
        <end position="976"/>
    </location>
</feature>
<evidence type="ECO:0000313" key="6">
    <source>
        <dbReference type="EMBL" id="QPZ38387.1"/>
    </source>
</evidence>
<feature type="compositionally biased region" description="Polar residues" evidence="1">
    <location>
        <begin position="773"/>
        <end position="787"/>
    </location>
</feature>
<dbReference type="NCBIfam" id="TIGR01180">
    <property type="entry name" value="aman2_put"/>
    <property type="match status" value="1"/>
</dbReference>
<dbReference type="EC" id="3.2.1.-" evidence="6"/>
<feature type="region of interest" description="Disordered" evidence="1">
    <location>
        <begin position="959"/>
        <end position="1004"/>
    </location>
</feature>
<dbReference type="InterPro" id="IPR012939">
    <property type="entry name" value="Glyco_hydro_92"/>
</dbReference>
<keyword evidence="6" id="KW-0326">Glycosidase</keyword>
<dbReference type="Gene3D" id="2.70.98.10">
    <property type="match status" value="1"/>
</dbReference>
<dbReference type="InterPro" id="IPR041371">
    <property type="entry name" value="GH92_N"/>
</dbReference>
<dbReference type="Pfam" id="PF07971">
    <property type="entry name" value="Glyco_hydro_92"/>
    <property type="match status" value="1"/>
</dbReference>
<organism evidence="6 7">
    <name type="scientific">Paramicrobacterium chengjingii</name>
    <dbReference type="NCBI Taxonomy" id="2769067"/>
    <lineage>
        <taxon>Bacteria</taxon>
        <taxon>Bacillati</taxon>
        <taxon>Actinomycetota</taxon>
        <taxon>Actinomycetes</taxon>
        <taxon>Micrococcales</taxon>
        <taxon>Microbacteriaceae</taxon>
        <taxon>Paramicrobacterium</taxon>
    </lineage>
</organism>
<sequence length="1040" mass="109683">MHSRAATLGVAAAVGLGLFAPTAPAMADAGISAFDAVDQFIGTGFDTADGGKGNDAYGNTFPGATVPFGMVQSSPTTYDSASGENFGGYEYGADEVRGFGMTRLSGTGCRGRFGGYDFPIMPYSSGQTDATAPPTSPRDDITDYYLPFDHANEDADPGWYSVELDNGVGVELTATTRTAVSSFDFPEGQSTLLIDAAGSNNDVSDAGITIDPATNTVAASVTAKIVCAQGPSYTAHMSANFDTNFVDYGTWDGDGLHEGATAASSTTTKHGSGAWVSFEPGADVTASVGLSFVSVDGAANNVQSEVGEADFDAVRDRAADSWKQALGTIDVAGGSDEHRTEFYTGLYHSLLHPNVFEDADGRYTGYDGDVHKVGDGRHFYVNFSSWDTYRSQAQLIALLYPDVASDINQSIVDMVEQTGVWTSWPSYNQTQTKMTGDSLQVVIAATDAFGSTDYDRAAAVESMIASQSLPMSTSNRSDGYQYASLGWIESSKNGAATSRVLEYAVDDFAIAQLAQRLGYDDAYNTFSVRSQSWRNLVNPETQAIDARDRHGFTNTDLTRQGDQFEQSTGKQYGWSVPFNMSALVEARGGVDAGKAALDEVLTELDAGAFSDYAYLSNQPSFGLPWAYNWLQDPASTTDTLYRAHDVMYDATPYGLPGNDDLGSLSSWYVWSNLGIMPAIYGTANLVVSAPMFDAITISSVGSDRTIEITAPGMSDGAKYTTSLAVDGAAQTASWVPEEFTQNGGSLEFTMSATPGDWGTGADDVPPSYDHGSNARNATGITSESNGAYGSLDMTDHSLSREKLQEQGLVGGETVTVDDVQFTWPGTADGQPDHWIPHGQRIEIDPQRGTGISFLGLATNGPSEGTATVVYDDGSTQEVAMQFADWAASSPEFGNTTVATTSGRNLKNGSADTTSTAVFATETQAIDAEKTVTAVILPSADYNGIAHVFDVALQNAELVDTEPTDPPVDPTDPPVDPENPDDNGGAPGDSNGGTDDAASDTAEGTLPWTGADVGFALAIALAVIILGAGLLIARRRLRTRR</sequence>
<evidence type="ECO:0000313" key="7">
    <source>
        <dbReference type="Proteomes" id="UP000662814"/>
    </source>
</evidence>
<dbReference type="Gene3D" id="1.20.1610.10">
    <property type="entry name" value="alpha-1,2-mannosidases domains"/>
    <property type="match status" value="1"/>
</dbReference>
<dbReference type="Gene3D" id="3.30.2080.10">
    <property type="entry name" value="GH92 mannosidase domain"/>
    <property type="match status" value="1"/>
</dbReference>
<keyword evidence="7" id="KW-1185">Reference proteome</keyword>
<evidence type="ECO:0000256" key="2">
    <source>
        <dbReference type="SAM" id="Phobius"/>
    </source>
</evidence>
<evidence type="ECO:0000256" key="1">
    <source>
        <dbReference type="SAM" id="MobiDB-lite"/>
    </source>
</evidence>
<dbReference type="EMBL" id="CP061169">
    <property type="protein sequence ID" value="QPZ38387.1"/>
    <property type="molecule type" value="Genomic_DNA"/>
</dbReference>
<proteinExistence type="predicted"/>
<dbReference type="Pfam" id="PF17678">
    <property type="entry name" value="Glyco_hydro_92N"/>
    <property type="match status" value="1"/>
</dbReference>
<feature type="domain" description="Glycosyl hydrolase family 92 N-terminal" evidence="5">
    <location>
        <begin position="37"/>
        <end position="291"/>
    </location>
</feature>
<dbReference type="InterPro" id="IPR008928">
    <property type="entry name" value="6-hairpin_glycosidase_sf"/>
</dbReference>
<dbReference type="Proteomes" id="UP000662814">
    <property type="component" value="Chromosome"/>
</dbReference>
<evidence type="ECO:0000259" key="5">
    <source>
        <dbReference type="Pfam" id="PF17678"/>
    </source>
</evidence>
<dbReference type="PANTHER" id="PTHR12143">
    <property type="entry name" value="PEPTIDE N-GLYCANASE PNGASE -RELATED"/>
    <property type="match status" value="1"/>
</dbReference>
<accession>A0ABX6YJ61</accession>
<feature type="transmembrane region" description="Helical" evidence="2">
    <location>
        <begin position="1012"/>
        <end position="1032"/>
    </location>
</feature>
<dbReference type="InterPro" id="IPR014718">
    <property type="entry name" value="GH-type_carb-bd"/>
</dbReference>
<dbReference type="InterPro" id="IPR050883">
    <property type="entry name" value="PNGase"/>
</dbReference>
<feature type="region of interest" description="Disordered" evidence="1">
    <location>
        <begin position="768"/>
        <end position="793"/>
    </location>
</feature>
<feature type="signal peptide" evidence="3">
    <location>
        <begin position="1"/>
        <end position="27"/>
    </location>
</feature>
<keyword evidence="2" id="KW-0812">Transmembrane</keyword>
<dbReference type="RefSeq" id="WP_166986634.1">
    <property type="nucleotide sequence ID" value="NZ_CP061169.1"/>
</dbReference>
<gene>
    <name evidence="6" type="ORF">HCR76_16645</name>
</gene>
<reference evidence="6 7" key="1">
    <citation type="submission" date="2020-12" db="EMBL/GenBank/DDBJ databases">
        <title>Microbacterium sp. HY060.</title>
        <authorList>
            <person name="Zhou J."/>
        </authorList>
    </citation>
    <scope>NUCLEOTIDE SEQUENCE [LARGE SCALE GENOMIC DNA]</scope>
    <source>
        <strain evidence="6 7">HY60</strain>
    </source>
</reference>
<dbReference type="GO" id="GO:0016798">
    <property type="term" value="F:hydrolase activity, acting on glycosyl bonds"/>
    <property type="evidence" value="ECO:0007669"/>
    <property type="project" value="UniProtKB-KW"/>
</dbReference>
<keyword evidence="6" id="KW-0378">Hydrolase</keyword>